<feature type="transmembrane region" description="Helical" evidence="6">
    <location>
        <begin position="123"/>
        <end position="148"/>
    </location>
</feature>
<dbReference type="InterPro" id="IPR047817">
    <property type="entry name" value="ABC2_TM_bact-type"/>
</dbReference>
<sequence>MTVLSSAAPPRVIAVPSSNPLLGFFLEVCVLAKRYLIHLRRQPQQLMFATAQPALFVLMFRFVFGGAIKIGAGATNYASYLMPGIFIQSVTLGAMTIGVRLAEDMHSGLIDRFRSLPISRAAVLTGHTTAGLLRNLFVVCIVFVVGLAVGFRPALDPLGWLAAIALILGFTFAISWVAVTIALYVSNLEAVEMAGLTLLMPLTFVSSAFVPTQSMPGPLRWFAEHQPVSVVIDAVRPLFLGTDPGPYPYLALLWIVGIVAVFSPLAVRGYLRATSK</sequence>
<organism evidence="8 9">
    <name type="scientific">Fodinicola feengrottensis</name>
    <dbReference type="NCBI Taxonomy" id="435914"/>
    <lineage>
        <taxon>Bacteria</taxon>
        <taxon>Bacillati</taxon>
        <taxon>Actinomycetota</taxon>
        <taxon>Actinomycetes</taxon>
        <taxon>Mycobacteriales</taxon>
        <taxon>Fodinicola</taxon>
    </lineage>
</organism>
<keyword evidence="6" id="KW-0813">Transport</keyword>
<dbReference type="Pfam" id="PF01061">
    <property type="entry name" value="ABC2_membrane"/>
    <property type="match status" value="1"/>
</dbReference>
<evidence type="ECO:0000313" key="9">
    <source>
        <dbReference type="Proteomes" id="UP001500618"/>
    </source>
</evidence>
<dbReference type="EMBL" id="BAAANY010000023">
    <property type="protein sequence ID" value="GAA1700618.1"/>
    <property type="molecule type" value="Genomic_DNA"/>
</dbReference>
<evidence type="ECO:0000256" key="2">
    <source>
        <dbReference type="ARBA" id="ARBA00022692"/>
    </source>
</evidence>
<dbReference type="RefSeq" id="WP_344313473.1">
    <property type="nucleotide sequence ID" value="NZ_BAAANY010000023.1"/>
</dbReference>
<dbReference type="InterPro" id="IPR013525">
    <property type="entry name" value="ABC2_TM"/>
</dbReference>
<dbReference type="PROSITE" id="PS51012">
    <property type="entry name" value="ABC_TM2"/>
    <property type="match status" value="1"/>
</dbReference>
<dbReference type="PANTHER" id="PTHR43229">
    <property type="entry name" value="NODULATION PROTEIN J"/>
    <property type="match status" value="1"/>
</dbReference>
<keyword evidence="3 6" id="KW-1133">Transmembrane helix</keyword>
<feature type="domain" description="ABC transmembrane type-2" evidence="7">
    <location>
        <begin position="44"/>
        <end position="273"/>
    </location>
</feature>
<evidence type="ECO:0000259" key="7">
    <source>
        <dbReference type="PROSITE" id="PS51012"/>
    </source>
</evidence>
<dbReference type="InterPro" id="IPR000412">
    <property type="entry name" value="ABC_2_transport"/>
</dbReference>
<feature type="transmembrane region" description="Helical" evidence="6">
    <location>
        <begin position="160"/>
        <end position="184"/>
    </location>
</feature>
<comment type="caution">
    <text evidence="8">The sequence shown here is derived from an EMBL/GenBank/DDBJ whole genome shotgun (WGS) entry which is preliminary data.</text>
</comment>
<keyword evidence="4 6" id="KW-0472">Membrane</keyword>
<keyword evidence="6" id="KW-1003">Cell membrane</keyword>
<protein>
    <recommendedName>
        <fullName evidence="6">Transport permease protein</fullName>
    </recommendedName>
</protein>
<feature type="transmembrane region" description="Helical" evidence="6">
    <location>
        <begin position="191"/>
        <end position="210"/>
    </location>
</feature>
<gene>
    <name evidence="8" type="ORF">GCM10009765_57620</name>
</gene>
<keyword evidence="5" id="KW-0046">Antibiotic resistance</keyword>
<name>A0ABN2I8W1_9ACTN</name>
<feature type="transmembrane region" description="Helical" evidence="6">
    <location>
        <begin position="53"/>
        <end position="74"/>
    </location>
</feature>
<dbReference type="Proteomes" id="UP001500618">
    <property type="component" value="Unassembled WGS sequence"/>
</dbReference>
<dbReference type="InterPro" id="IPR051784">
    <property type="entry name" value="Nod_factor_ABC_transporter"/>
</dbReference>
<evidence type="ECO:0000256" key="1">
    <source>
        <dbReference type="ARBA" id="ARBA00004141"/>
    </source>
</evidence>
<accession>A0ABN2I8W1</accession>
<feature type="transmembrane region" description="Helical" evidence="6">
    <location>
        <begin position="247"/>
        <end position="267"/>
    </location>
</feature>
<comment type="similarity">
    <text evidence="6">Belongs to the ABC-2 integral membrane protein family.</text>
</comment>
<feature type="transmembrane region" description="Helical" evidence="6">
    <location>
        <begin position="12"/>
        <end position="32"/>
    </location>
</feature>
<keyword evidence="2 6" id="KW-0812">Transmembrane</keyword>
<feature type="transmembrane region" description="Helical" evidence="6">
    <location>
        <begin position="80"/>
        <end position="102"/>
    </location>
</feature>
<evidence type="ECO:0000256" key="6">
    <source>
        <dbReference type="RuleBase" id="RU361157"/>
    </source>
</evidence>
<proteinExistence type="inferred from homology"/>
<evidence type="ECO:0000256" key="4">
    <source>
        <dbReference type="ARBA" id="ARBA00023136"/>
    </source>
</evidence>
<evidence type="ECO:0000256" key="3">
    <source>
        <dbReference type="ARBA" id="ARBA00022989"/>
    </source>
</evidence>
<evidence type="ECO:0000313" key="8">
    <source>
        <dbReference type="EMBL" id="GAA1700618.1"/>
    </source>
</evidence>
<keyword evidence="9" id="KW-1185">Reference proteome</keyword>
<comment type="subcellular location">
    <subcellularLocation>
        <location evidence="6">Cell membrane</location>
        <topology evidence="6">Multi-pass membrane protein</topology>
    </subcellularLocation>
    <subcellularLocation>
        <location evidence="1">Membrane</location>
        <topology evidence="1">Multi-pass membrane protein</topology>
    </subcellularLocation>
</comment>
<dbReference type="PANTHER" id="PTHR43229:SF2">
    <property type="entry name" value="NODULATION PROTEIN J"/>
    <property type="match status" value="1"/>
</dbReference>
<dbReference type="PIRSF" id="PIRSF006648">
    <property type="entry name" value="DrrB"/>
    <property type="match status" value="1"/>
</dbReference>
<evidence type="ECO:0000256" key="5">
    <source>
        <dbReference type="ARBA" id="ARBA00023251"/>
    </source>
</evidence>
<reference evidence="8 9" key="1">
    <citation type="journal article" date="2019" name="Int. J. Syst. Evol. Microbiol.">
        <title>The Global Catalogue of Microorganisms (GCM) 10K type strain sequencing project: providing services to taxonomists for standard genome sequencing and annotation.</title>
        <authorList>
            <consortium name="The Broad Institute Genomics Platform"/>
            <consortium name="The Broad Institute Genome Sequencing Center for Infectious Disease"/>
            <person name="Wu L."/>
            <person name="Ma J."/>
        </authorList>
    </citation>
    <scope>NUCLEOTIDE SEQUENCE [LARGE SCALE GENOMIC DNA]</scope>
    <source>
        <strain evidence="8 9">JCM 14718</strain>
    </source>
</reference>